<proteinExistence type="predicted"/>
<reference evidence="3" key="1">
    <citation type="submission" date="2017-02" db="UniProtKB">
        <authorList>
            <consortium name="WormBaseParasite"/>
        </authorList>
    </citation>
    <scope>IDENTIFICATION</scope>
</reference>
<sequence>MLFDLLIDGDSAAPTKNVSREKRRAAKWLLEDADIVEEEDLPTEIYYGSSSCDSKFLAKMREREKYEEENFTRISLTKRDRLMQKRLERGEFLSTSARMDHIRKLLEGSDNEEEMAPINPKTNDLGGLELSVAGVMMRA</sequence>
<dbReference type="WBParaSite" id="TASK_0000893801-mRNA-1">
    <property type="protein sequence ID" value="TASK_0000893801-mRNA-1"/>
    <property type="gene ID" value="TASK_0000893801"/>
</dbReference>
<reference evidence="1 2" key="2">
    <citation type="submission" date="2018-11" db="EMBL/GenBank/DDBJ databases">
        <authorList>
            <consortium name="Pathogen Informatics"/>
        </authorList>
    </citation>
    <scope>NUCLEOTIDE SEQUENCE [LARGE SCALE GENOMIC DNA]</scope>
</reference>
<organism evidence="3">
    <name type="scientific">Taenia asiatica</name>
    <name type="common">Asian tapeworm</name>
    <dbReference type="NCBI Taxonomy" id="60517"/>
    <lineage>
        <taxon>Eukaryota</taxon>
        <taxon>Metazoa</taxon>
        <taxon>Spiralia</taxon>
        <taxon>Lophotrochozoa</taxon>
        <taxon>Platyhelminthes</taxon>
        <taxon>Cestoda</taxon>
        <taxon>Eucestoda</taxon>
        <taxon>Cyclophyllidea</taxon>
        <taxon>Taeniidae</taxon>
        <taxon>Taenia</taxon>
    </lineage>
</organism>
<name>A0A0R3WDT3_TAEAS</name>
<evidence type="ECO:0000313" key="2">
    <source>
        <dbReference type="Proteomes" id="UP000282613"/>
    </source>
</evidence>
<keyword evidence="2" id="KW-1185">Reference proteome</keyword>
<accession>A0A0R3WDT3</accession>
<gene>
    <name evidence="1" type="ORF">TASK_LOCUS8939</name>
</gene>
<dbReference type="AlphaFoldDB" id="A0A0R3WDT3"/>
<dbReference type="STRING" id="60517.A0A0R3WDT3"/>
<dbReference type="Proteomes" id="UP000282613">
    <property type="component" value="Unassembled WGS sequence"/>
</dbReference>
<evidence type="ECO:0000313" key="3">
    <source>
        <dbReference type="WBParaSite" id="TASK_0000893801-mRNA-1"/>
    </source>
</evidence>
<protein>
    <submittedName>
        <fullName evidence="3">DUF2040 domain-containing protein</fullName>
    </submittedName>
</protein>
<dbReference type="OrthoDB" id="203440at2759"/>
<evidence type="ECO:0000313" key="1">
    <source>
        <dbReference type="EMBL" id="VDK41335.1"/>
    </source>
</evidence>
<dbReference type="EMBL" id="UYRS01018934">
    <property type="protein sequence ID" value="VDK41335.1"/>
    <property type="molecule type" value="Genomic_DNA"/>
</dbReference>